<dbReference type="Gene3D" id="1.10.10.60">
    <property type="entry name" value="Homeodomain-like"/>
    <property type="match status" value="1"/>
</dbReference>
<comment type="caution">
    <text evidence="6">The sequence shown here is derived from an EMBL/GenBank/DDBJ whole genome shotgun (WGS) entry which is preliminary data.</text>
</comment>
<reference evidence="6" key="1">
    <citation type="journal article" date="2014" name="Int. J. Syst. Evol. Microbiol.">
        <title>Complete genome sequence of Corynebacterium casei LMG S-19264T (=DSM 44701T), isolated from a smear-ripened cheese.</title>
        <authorList>
            <consortium name="US DOE Joint Genome Institute (JGI-PGF)"/>
            <person name="Walter F."/>
            <person name="Albersmeier A."/>
            <person name="Kalinowski J."/>
            <person name="Ruckert C."/>
        </authorList>
    </citation>
    <scope>NUCLEOTIDE SEQUENCE</scope>
    <source>
        <strain evidence="6">JCM 4815</strain>
    </source>
</reference>
<organism evidence="6 7">
    <name type="scientific">Streptomyces poonensis</name>
    <dbReference type="NCBI Taxonomy" id="68255"/>
    <lineage>
        <taxon>Bacteria</taxon>
        <taxon>Bacillati</taxon>
        <taxon>Actinomycetota</taxon>
        <taxon>Actinomycetes</taxon>
        <taxon>Kitasatosporales</taxon>
        <taxon>Streptomycetaceae</taxon>
        <taxon>Streptomyces</taxon>
    </lineage>
</organism>
<dbReference type="InterPro" id="IPR001647">
    <property type="entry name" value="HTH_TetR"/>
</dbReference>
<feature type="domain" description="HTH tetR-type" evidence="5">
    <location>
        <begin position="24"/>
        <end position="84"/>
    </location>
</feature>
<reference evidence="6" key="2">
    <citation type="submission" date="2020-09" db="EMBL/GenBank/DDBJ databases">
        <authorList>
            <person name="Sun Q."/>
            <person name="Ohkuma M."/>
        </authorList>
    </citation>
    <scope>NUCLEOTIDE SEQUENCE</scope>
    <source>
        <strain evidence="6">JCM 4815</strain>
    </source>
</reference>
<dbReference type="PROSITE" id="PS50977">
    <property type="entry name" value="HTH_TETR_2"/>
    <property type="match status" value="1"/>
</dbReference>
<dbReference type="Proteomes" id="UP000622166">
    <property type="component" value="Unassembled WGS sequence"/>
</dbReference>
<dbReference type="Pfam" id="PF00440">
    <property type="entry name" value="TetR_N"/>
    <property type="match status" value="1"/>
</dbReference>
<evidence type="ECO:0000313" key="6">
    <source>
        <dbReference type="EMBL" id="GGY91162.1"/>
    </source>
</evidence>
<dbReference type="PRINTS" id="PR00455">
    <property type="entry name" value="HTHTETR"/>
</dbReference>
<dbReference type="InterPro" id="IPR041347">
    <property type="entry name" value="MftR_C"/>
</dbReference>
<keyword evidence="7" id="KW-1185">Reference proteome</keyword>
<evidence type="ECO:0000256" key="4">
    <source>
        <dbReference type="PROSITE-ProRule" id="PRU00335"/>
    </source>
</evidence>
<dbReference type="Gene3D" id="1.10.357.10">
    <property type="entry name" value="Tetracycline Repressor, domain 2"/>
    <property type="match status" value="1"/>
</dbReference>
<feature type="DNA-binding region" description="H-T-H motif" evidence="4">
    <location>
        <begin position="47"/>
        <end position="66"/>
    </location>
</feature>
<accession>A0A918P8R5</accession>
<keyword evidence="1" id="KW-0805">Transcription regulation</keyword>
<evidence type="ECO:0000256" key="2">
    <source>
        <dbReference type="ARBA" id="ARBA00023125"/>
    </source>
</evidence>
<dbReference type="GO" id="GO:0003700">
    <property type="term" value="F:DNA-binding transcription factor activity"/>
    <property type="evidence" value="ECO:0007669"/>
    <property type="project" value="TreeGrafter"/>
</dbReference>
<gene>
    <name evidence="6" type="ORF">GCM10010365_06960</name>
</gene>
<dbReference type="GO" id="GO:0000976">
    <property type="term" value="F:transcription cis-regulatory region binding"/>
    <property type="evidence" value="ECO:0007669"/>
    <property type="project" value="TreeGrafter"/>
</dbReference>
<dbReference type="AlphaFoldDB" id="A0A918P8R5"/>
<evidence type="ECO:0000259" key="5">
    <source>
        <dbReference type="PROSITE" id="PS50977"/>
    </source>
</evidence>
<proteinExistence type="predicted"/>
<dbReference type="Pfam" id="PF17754">
    <property type="entry name" value="TetR_C_14"/>
    <property type="match status" value="1"/>
</dbReference>
<sequence>MKTARTPAPQAAARQLSLRERKKLKTRIAIRNATCELIEEQGYGATTVEQIADRAEVSPSTVFRYFPTKEDIVLAVEYDPSAAGELVRERPADEPALETLRWSVRRVAALAIAGDPDFAGHSARQRVQLMAEVPALRHRVMESMSGAGRVLSRALAERTGRDEDDFETRVYATGLVGAILEAMSYWAEHGFRDDLPQLVDRALDTFQDLRRQ</sequence>
<dbReference type="EMBL" id="BMVW01000001">
    <property type="protein sequence ID" value="GGY91162.1"/>
    <property type="molecule type" value="Genomic_DNA"/>
</dbReference>
<protein>
    <submittedName>
        <fullName evidence="6">TetR family transcriptional regulator</fullName>
    </submittedName>
</protein>
<keyword evidence="3" id="KW-0804">Transcription</keyword>
<evidence type="ECO:0000313" key="7">
    <source>
        <dbReference type="Proteomes" id="UP000622166"/>
    </source>
</evidence>
<evidence type="ECO:0000256" key="1">
    <source>
        <dbReference type="ARBA" id="ARBA00023015"/>
    </source>
</evidence>
<dbReference type="InterPro" id="IPR050109">
    <property type="entry name" value="HTH-type_TetR-like_transc_reg"/>
</dbReference>
<keyword evidence="2 4" id="KW-0238">DNA-binding</keyword>
<dbReference type="PANTHER" id="PTHR30055">
    <property type="entry name" value="HTH-TYPE TRANSCRIPTIONAL REGULATOR RUTR"/>
    <property type="match status" value="1"/>
</dbReference>
<dbReference type="RefSeq" id="WP_189855114.1">
    <property type="nucleotide sequence ID" value="NZ_BMVW01000001.1"/>
</dbReference>
<dbReference type="SUPFAM" id="SSF46689">
    <property type="entry name" value="Homeodomain-like"/>
    <property type="match status" value="1"/>
</dbReference>
<dbReference type="InterPro" id="IPR009057">
    <property type="entry name" value="Homeodomain-like_sf"/>
</dbReference>
<evidence type="ECO:0000256" key="3">
    <source>
        <dbReference type="ARBA" id="ARBA00023163"/>
    </source>
</evidence>
<name>A0A918P8R5_9ACTN</name>
<dbReference type="PANTHER" id="PTHR30055:SF234">
    <property type="entry name" value="HTH-TYPE TRANSCRIPTIONAL REGULATOR BETI"/>
    <property type="match status" value="1"/>
</dbReference>